<gene>
    <name evidence="1" type="ORF">DEBURN_LOCUS6750</name>
</gene>
<sequence>MKASPTGTENCIILDSRRKCIQKTLHDFLGTIKYQAPSGNDLANIYDIKDKNDNSKFWYAIDCRKLEFLVT</sequence>
<organism evidence="1 2">
    <name type="scientific">Diversispora eburnea</name>
    <dbReference type="NCBI Taxonomy" id="1213867"/>
    <lineage>
        <taxon>Eukaryota</taxon>
        <taxon>Fungi</taxon>
        <taxon>Fungi incertae sedis</taxon>
        <taxon>Mucoromycota</taxon>
        <taxon>Glomeromycotina</taxon>
        <taxon>Glomeromycetes</taxon>
        <taxon>Diversisporales</taxon>
        <taxon>Diversisporaceae</taxon>
        <taxon>Diversispora</taxon>
    </lineage>
</organism>
<keyword evidence="2" id="KW-1185">Reference proteome</keyword>
<dbReference type="AlphaFoldDB" id="A0A9N9AVJ2"/>
<evidence type="ECO:0000313" key="1">
    <source>
        <dbReference type="EMBL" id="CAG8543780.1"/>
    </source>
</evidence>
<comment type="caution">
    <text evidence="1">The sequence shown here is derived from an EMBL/GenBank/DDBJ whole genome shotgun (WGS) entry which is preliminary data.</text>
</comment>
<reference evidence="1" key="1">
    <citation type="submission" date="2021-06" db="EMBL/GenBank/DDBJ databases">
        <authorList>
            <person name="Kallberg Y."/>
            <person name="Tangrot J."/>
            <person name="Rosling A."/>
        </authorList>
    </citation>
    <scope>NUCLEOTIDE SEQUENCE</scope>
    <source>
        <strain evidence="1">AZ414A</strain>
    </source>
</reference>
<proteinExistence type="predicted"/>
<name>A0A9N9AVJ2_9GLOM</name>
<dbReference type="Proteomes" id="UP000789706">
    <property type="component" value="Unassembled WGS sequence"/>
</dbReference>
<protein>
    <submittedName>
        <fullName evidence="1">8937_t:CDS:1</fullName>
    </submittedName>
</protein>
<dbReference type="EMBL" id="CAJVPK010000730">
    <property type="protein sequence ID" value="CAG8543780.1"/>
    <property type="molecule type" value="Genomic_DNA"/>
</dbReference>
<evidence type="ECO:0000313" key="2">
    <source>
        <dbReference type="Proteomes" id="UP000789706"/>
    </source>
</evidence>
<accession>A0A9N9AVJ2</accession>